<dbReference type="PROSITE" id="PS50893">
    <property type="entry name" value="ABC_TRANSPORTER_2"/>
    <property type="match status" value="1"/>
</dbReference>
<dbReference type="InterPro" id="IPR003439">
    <property type="entry name" value="ABC_transporter-like_ATP-bd"/>
</dbReference>
<dbReference type="GO" id="GO:0005886">
    <property type="term" value="C:plasma membrane"/>
    <property type="evidence" value="ECO:0007669"/>
    <property type="project" value="TreeGrafter"/>
</dbReference>
<dbReference type="GO" id="GO:0005524">
    <property type="term" value="F:ATP binding"/>
    <property type="evidence" value="ECO:0007669"/>
    <property type="project" value="UniProtKB-KW"/>
</dbReference>
<dbReference type="SMART" id="SM00382">
    <property type="entry name" value="AAA"/>
    <property type="match status" value="1"/>
</dbReference>
<evidence type="ECO:0000313" key="5">
    <source>
        <dbReference type="EMBL" id="MBK9797255.1"/>
    </source>
</evidence>
<dbReference type="InterPro" id="IPR017871">
    <property type="entry name" value="ABC_transporter-like_CS"/>
</dbReference>
<dbReference type="InterPro" id="IPR017911">
    <property type="entry name" value="MacB-like_ATP-bd"/>
</dbReference>
<evidence type="ECO:0000313" key="6">
    <source>
        <dbReference type="Proteomes" id="UP000886657"/>
    </source>
</evidence>
<proteinExistence type="predicted"/>
<dbReference type="SUPFAM" id="SSF52540">
    <property type="entry name" value="P-loop containing nucleoside triphosphate hydrolases"/>
    <property type="match status" value="1"/>
</dbReference>
<dbReference type="EMBL" id="JADKIO010000009">
    <property type="protein sequence ID" value="MBK9797255.1"/>
    <property type="molecule type" value="Genomic_DNA"/>
</dbReference>
<keyword evidence="1" id="KW-0813">Transport</keyword>
<dbReference type="InterPro" id="IPR003593">
    <property type="entry name" value="AAA+_ATPase"/>
</dbReference>
<dbReference type="CDD" id="cd03255">
    <property type="entry name" value="ABC_MJ0796_LolCDE_FtsE"/>
    <property type="match status" value="1"/>
</dbReference>
<dbReference type="PANTHER" id="PTHR24220">
    <property type="entry name" value="IMPORT ATP-BINDING PROTEIN"/>
    <property type="match status" value="1"/>
</dbReference>
<evidence type="ECO:0000256" key="3">
    <source>
        <dbReference type="ARBA" id="ARBA00022840"/>
    </source>
</evidence>
<dbReference type="Gene3D" id="3.40.50.300">
    <property type="entry name" value="P-loop containing nucleotide triphosphate hydrolases"/>
    <property type="match status" value="1"/>
</dbReference>
<dbReference type="InterPro" id="IPR015854">
    <property type="entry name" value="ABC_transpr_LolD-like"/>
</dbReference>
<evidence type="ECO:0000256" key="2">
    <source>
        <dbReference type="ARBA" id="ARBA00022741"/>
    </source>
</evidence>
<organism evidence="5 6">
    <name type="scientific">Candidatus Geothrix skivensis</name>
    <dbReference type="NCBI Taxonomy" id="2954439"/>
    <lineage>
        <taxon>Bacteria</taxon>
        <taxon>Pseudomonadati</taxon>
        <taxon>Acidobacteriota</taxon>
        <taxon>Holophagae</taxon>
        <taxon>Holophagales</taxon>
        <taxon>Holophagaceae</taxon>
        <taxon>Geothrix</taxon>
    </lineage>
</organism>
<reference evidence="5" key="1">
    <citation type="submission" date="2020-10" db="EMBL/GenBank/DDBJ databases">
        <title>Connecting structure to function with the recovery of over 1000 high-quality activated sludge metagenome-assembled genomes encoding full-length rRNA genes using long-read sequencing.</title>
        <authorList>
            <person name="Singleton C.M."/>
            <person name="Petriglieri F."/>
            <person name="Kristensen J.M."/>
            <person name="Kirkegaard R.H."/>
            <person name="Michaelsen T.Y."/>
            <person name="Andersen M.H."/>
            <person name="Karst S.M."/>
            <person name="Dueholm M.S."/>
            <person name="Nielsen P.H."/>
            <person name="Albertsen M."/>
        </authorList>
    </citation>
    <scope>NUCLEOTIDE SEQUENCE</scope>
    <source>
        <strain evidence="5">Skiv_18-Q3-R9-52_MAXAC.067</strain>
    </source>
</reference>
<dbReference type="InterPro" id="IPR027417">
    <property type="entry name" value="P-loop_NTPase"/>
</dbReference>
<protein>
    <submittedName>
        <fullName evidence="5">ABC transporter ATP-binding protein</fullName>
    </submittedName>
</protein>
<sequence length="230" mass="24886">MEAVRAENLFKTYGHGATEVKALLGVSMVAHAGEVVALLGPSGSGKSTLLTGLGLLNPPEKGTIDLMGERVLEDGKAFGDLAALRRSRIGFVFQKSNLIPFLSAHENVRLILALNDQMGPETYTRSQELLEYLGVGNRSRHFPEELSGGEQQRVAIARALAPAPPLILADEPTAALDSQRGRAVMELFRKVAREQGTAVVVVTHDHRTLDVFDTIYEMEDGVLSRAEKTA</sequence>
<accession>A0A9D7XM92</accession>
<evidence type="ECO:0000259" key="4">
    <source>
        <dbReference type="PROSITE" id="PS50893"/>
    </source>
</evidence>
<keyword evidence="2" id="KW-0547">Nucleotide-binding</keyword>
<dbReference type="GO" id="GO:0016887">
    <property type="term" value="F:ATP hydrolysis activity"/>
    <property type="evidence" value="ECO:0007669"/>
    <property type="project" value="InterPro"/>
</dbReference>
<feature type="domain" description="ABC transporter" evidence="4">
    <location>
        <begin position="4"/>
        <end position="230"/>
    </location>
</feature>
<dbReference type="Proteomes" id="UP000886657">
    <property type="component" value="Unassembled WGS sequence"/>
</dbReference>
<dbReference type="PROSITE" id="PS00211">
    <property type="entry name" value="ABC_TRANSPORTER_1"/>
    <property type="match status" value="1"/>
</dbReference>
<gene>
    <name evidence="5" type="ORF">IPP58_12320</name>
</gene>
<name>A0A9D7XM92_9BACT</name>
<comment type="caution">
    <text evidence="5">The sequence shown here is derived from an EMBL/GenBank/DDBJ whole genome shotgun (WGS) entry which is preliminary data.</text>
</comment>
<dbReference type="Pfam" id="PF00005">
    <property type="entry name" value="ABC_tran"/>
    <property type="match status" value="1"/>
</dbReference>
<evidence type="ECO:0000256" key="1">
    <source>
        <dbReference type="ARBA" id="ARBA00022448"/>
    </source>
</evidence>
<dbReference type="AlphaFoldDB" id="A0A9D7XM92"/>
<dbReference type="GO" id="GO:0022857">
    <property type="term" value="F:transmembrane transporter activity"/>
    <property type="evidence" value="ECO:0007669"/>
    <property type="project" value="TreeGrafter"/>
</dbReference>
<keyword evidence="3 5" id="KW-0067">ATP-binding</keyword>